<feature type="compositionally biased region" description="Basic and acidic residues" evidence="2">
    <location>
        <begin position="37"/>
        <end position="54"/>
    </location>
</feature>
<gene>
    <name evidence="5" type="ORF">CCMP2556_LOCUS36981</name>
</gene>
<feature type="compositionally biased region" description="Low complexity" evidence="2">
    <location>
        <begin position="87"/>
        <end position="171"/>
    </location>
</feature>
<name>A0ABP0PH61_9DINO</name>
<dbReference type="Pfam" id="PF00884">
    <property type="entry name" value="Sulfatase"/>
    <property type="match status" value="1"/>
</dbReference>
<dbReference type="Proteomes" id="UP001642484">
    <property type="component" value="Unassembled WGS sequence"/>
</dbReference>
<proteinExistence type="predicted"/>
<dbReference type="Gene3D" id="3.30.1120.10">
    <property type="match status" value="1"/>
</dbReference>
<feature type="region of interest" description="Disordered" evidence="2">
    <location>
        <begin position="79"/>
        <end position="185"/>
    </location>
</feature>
<feature type="signal peptide" evidence="3">
    <location>
        <begin position="1"/>
        <end position="23"/>
    </location>
</feature>
<comment type="caution">
    <text evidence="5">The sequence shown here is derived from an EMBL/GenBank/DDBJ whole genome shotgun (WGS) entry which is preliminary data.</text>
</comment>
<feature type="coiled-coil region" evidence="1">
    <location>
        <begin position="703"/>
        <end position="811"/>
    </location>
</feature>
<dbReference type="PANTHER" id="PTHR43751:SF3">
    <property type="entry name" value="SULFATASE N-TERMINAL DOMAIN-CONTAINING PROTEIN"/>
    <property type="match status" value="1"/>
</dbReference>
<evidence type="ECO:0000256" key="2">
    <source>
        <dbReference type="SAM" id="MobiDB-lite"/>
    </source>
</evidence>
<keyword evidence="6" id="KW-1185">Reference proteome</keyword>
<keyword evidence="3" id="KW-0732">Signal</keyword>
<feature type="region of interest" description="Disordered" evidence="2">
    <location>
        <begin position="37"/>
        <end position="67"/>
    </location>
</feature>
<dbReference type="SUPFAM" id="SSF53649">
    <property type="entry name" value="Alkaline phosphatase-like"/>
    <property type="match status" value="1"/>
</dbReference>
<organism evidence="5 6">
    <name type="scientific">Durusdinium trenchii</name>
    <dbReference type="NCBI Taxonomy" id="1381693"/>
    <lineage>
        <taxon>Eukaryota</taxon>
        <taxon>Sar</taxon>
        <taxon>Alveolata</taxon>
        <taxon>Dinophyceae</taxon>
        <taxon>Suessiales</taxon>
        <taxon>Symbiodiniaceae</taxon>
        <taxon>Durusdinium</taxon>
    </lineage>
</organism>
<sequence length="1079" mass="121692">MVRLAAVLGLGLGVLATWQMGRAWERSPWSLRFGSYRERPTQRDRSRSRDHVDETEGPEVDASSTSLAVAETFSSIAEAKAESQSRSTSTEGTSSAFASTGSTSSTFASTGTTSVEPIDSRSSAVTSTGSTSSIFASTGSTSSSTSTSTDSTTVTRTPGSTTLLPFTSTTSVAAPSTQPFPSVTGQLHSPLAAVKRAEGARPNIVWIMADDLGWGEVGLYPSKSKHGRIRTPHLDRFGREGMIFRQAYSGYCVCAPSRMAFFTGRHSGRFSSMRVEGTFLRPFQNIRIFPQVLQSAGYVTGLFGKASPLKLPLRQGFNRFVGQLHQGLCHNMYPKYIDEAEGELNFPLSGNVQEKSRELCMANPESYNYTIDVFHTAALAWLEEVSKGPAPFFLYMSYTIPHAGGWADSPLMPETGQPVPVDMGYGSNGSAWPEVERDHAAVISYMDLKVGELMKQLKDLGIDDQTICFFASDNGAHSEGGHAIAFFDSTGGLPGHKGGMYEASVRSPSMVRWPTWIAENQTSELPWAFWDVFPTVAQLAGVKVETPIDGISILPELLRSNDAAKEAVDMETAPPLERYFYFTWRGDGGRFKPIKDPFIKRNGPGYTIRWGNWKGMVPHCWDQDLFKPTRRDRMRLFDLKADPLETTDVAKTKPEIVELLMNLAARKAESHEQLVKAMGIRQTWREAQVIKMDTNVKLQKKENRALINKLKKAFKKVEEHKAEELEKWQIVKEEHEEKIRQVQERRDWALQVFQEELVQDYLDKEQRTQERLAEMREKAREKALKGEEEYLEKLEKSLRQIEAKQKEKEEDFLESLERQAAARVTVGQQHEEIKQEAKKHWTEKVVPKLEKKREEEERLRRKVPRRPKANSSDAMSPKKLKFLQEEAQRRLEQRQSMDELVYRNLQRLQRSHDFKTDQLLSRIEETNARSQEIKDRRQNRHLEREAVMKESLIEKARVHEELRTMKARRPDDGPDRGKSLQLVACAERDLEELLQAGVTIPDMRRPTPKNMAELGEKAQEILSGSSAGTMVDRVAALAVAIAAKQKAEVREGGSPAPSGRGDTSDNRGRLQPYHQWIWK</sequence>
<evidence type="ECO:0000256" key="1">
    <source>
        <dbReference type="SAM" id="Coils"/>
    </source>
</evidence>
<evidence type="ECO:0000259" key="4">
    <source>
        <dbReference type="Pfam" id="PF00884"/>
    </source>
</evidence>
<feature type="chain" id="PRO_5047515861" description="Sulfatase N-terminal domain-containing protein" evidence="3">
    <location>
        <begin position="24"/>
        <end position="1079"/>
    </location>
</feature>
<feature type="compositionally biased region" description="Polar residues" evidence="2">
    <location>
        <begin position="172"/>
        <end position="185"/>
    </location>
</feature>
<feature type="region of interest" description="Disordered" evidence="2">
    <location>
        <begin position="852"/>
        <end position="879"/>
    </location>
</feature>
<dbReference type="InterPro" id="IPR000917">
    <property type="entry name" value="Sulfatase_N"/>
</dbReference>
<accession>A0ABP0PH61</accession>
<reference evidence="5 6" key="1">
    <citation type="submission" date="2024-02" db="EMBL/GenBank/DDBJ databases">
        <authorList>
            <person name="Chen Y."/>
            <person name="Shah S."/>
            <person name="Dougan E. K."/>
            <person name="Thang M."/>
            <person name="Chan C."/>
        </authorList>
    </citation>
    <scope>NUCLEOTIDE SEQUENCE [LARGE SCALE GENOMIC DNA]</scope>
</reference>
<dbReference type="InterPro" id="IPR052701">
    <property type="entry name" value="GAG_Ulvan_Degrading_Sulfatases"/>
</dbReference>
<protein>
    <recommendedName>
        <fullName evidence="4">Sulfatase N-terminal domain-containing protein</fullName>
    </recommendedName>
</protein>
<dbReference type="EMBL" id="CAXAMN010023084">
    <property type="protein sequence ID" value="CAK9075091.1"/>
    <property type="molecule type" value="Genomic_DNA"/>
</dbReference>
<dbReference type="Gene3D" id="3.40.720.10">
    <property type="entry name" value="Alkaline Phosphatase, subunit A"/>
    <property type="match status" value="1"/>
</dbReference>
<feature type="domain" description="Sulfatase N-terminal" evidence="4">
    <location>
        <begin position="202"/>
        <end position="542"/>
    </location>
</feature>
<keyword evidence="1" id="KW-0175">Coiled coil</keyword>
<evidence type="ECO:0000313" key="6">
    <source>
        <dbReference type="Proteomes" id="UP001642484"/>
    </source>
</evidence>
<feature type="region of interest" description="Disordered" evidence="2">
    <location>
        <begin position="1045"/>
        <end position="1079"/>
    </location>
</feature>
<dbReference type="PANTHER" id="PTHR43751">
    <property type="entry name" value="SULFATASE"/>
    <property type="match status" value="1"/>
</dbReference>
<evidence type="ECO:0000313" key="5">
    <source>
        <dbReference type="EMBL" id="CAK9075091.1"/>
    </source>
</evidence>
<evidence type="ECO:0000256" key="3">
    <source>
        <dbReference type="SAM" id="SignalP"/>
    </source>
</evidence>
<dbReference type="InterPro" id="IPR017850">
    <property type="entry name" value="Alkaline_phosphatase_core_sf"/>
</dbReference>